<feature type="domain" description="Cyclic nucleotide-binding" evidence="2">
    <location>
        <begin position="1"/>
        <end position="118"/>
    </location>
</feature>
<evidence type="ECO:0000313" key="5">
    <source>
        <dbReference type="Proteomes" id="UP001196980"/>
    </source>
</evidence>
<dbReference type="PROSITE" id="PS50887">
    <property type="entry name" value="GGDEF"/>
    <property type="match status" value="1"/>
</dbReference>
<dbReference type="SUPFAM" id="SSF55073">
    <property type="entry name" value="Nucleotide cyclase"/>
    <property type="match status" value="1"/>
</dbReference>
<dbReference type="Pfam" id="PF00027">
    <property type="entry name" value="cNMP_binding"/>
    <property type="match status" value="1"/>
</dbReference>
<protein>
    <recommendedName>
        <fullName evidence="1">diguanylate cyclase</fullName>
        <ecNumber evidence="1">2.7.7.65</ecNumber>
    </recommendedName>
</protein>
<dbReference type="PANTHER" id="PTHR45138">
    <property type="entry name" value="REGULATORY COMPONENTS OF SENSORY TRANSDUCTION SYSTEM"/>
    <property type="match status" value="1"/>
</dbReference>
<gene>
    <name evidence="4" type="ORF">HWQ67_09090</name>
</gene>
<dbReference type="NCBIfam" id="TIGR00254">
    <property type="entry name" value="GGDEF"/>
    <property type="match status" value="1"/>
</dbReference>
<dbReference type="Proteomes" id="UP001196980">
    <property type="component" value="Unassembled WGS sequence"/>
</dbReference>
<dbReference type="SUPFAM" id="SSF51206">
    <property type="entry name" value="cAMP-binding domain-like"/>
    <property type="match status" value="1"/>
</dbReference>
<feature type="domain" description="GGDEF" evidence="3">
    <location>
        <begin position="170"/>
        <end position="301"/>
    </location>
</feature>
<dbReference type="CDD" id="cd00038">
    <property type="entry name" value="CAP_ED"/>
    <property type="match status" value="1"/>
</dbReference>
<dbReference type="EMBL" id="JABXWD010000145">
    <property type="protein sequence ID" value="MBV6341740.1"/>
    <property type="molecule type" value="Genomic_DNA"/>
</dbReference>
<dbReference type="PANTHER" id="PTHR45138:SF24">
    <property type="entry name" value="DIGUANYLATE CYCLASE DGCC-RELATED"/>
    <property type="match status" value="1"/>
</dbReference>
<name>A0ABS6RZG0_9BACT</name>
<organism evidence="4 5">
    <name type="scientific">Candidatus Magnetobacterium casense</name>
    <dbReference type="NCBI Taxonomy" id="1455061"/>
    <lineage>
        <taxon>Bacteria</taxon>
        <taxon>Pseudomonadati</taxon>
        <taxon>Nitrospirota</taxon>
        <taxon>Thermodesulfovibrionia</taxon>
        <taxon>Thermodesulfovibrionales</taxon>
        <taxon>Candidatus Magnetobacteriaceae</taxon>
        <taxon>Candidatus Magnetobacterium</taxon>
    </lineage>
</organism>
<dbReference type="Pfam" id="PF00990">
    <property type="entry name" value="GGDEF"/>
    <property type="match status" value="1"/>
</dbReference>
<evidence type="ECO:0000256" key="1">
    <source>
        <dbReference type="ARBA" id="ARBA00012528"/>
    </source>
</evidence>
<proteinExistence type="predicted"/>
<dbReference type="Gene3D" id="3.30.70.270">
    <property type="match status" value="1"/>
</dbReference>
<dbReference type="CDD" id="cd01949">
    <property type="entry name" value="GGDEF"/>
    <property type="match status" value="1"/>
</dbReference>
<accession>A0ABS6RZG0</accession>
<evidence type="ECO:0000313" key="4">
    <source>
        <dbReference type="EMBL" id="MBV6341740.1"/>
    </source>
</evidence>
<reference evidence="4 5" key="1">
    <citation type="journal article" date="2020" name="J Geophys Res Biogeosci">
        <title>Magnetotaxis as an Adaptation to Enable Bacterial Shuttling of Microbial Sulfur and Sulfur Cycling Across Aquatic Oxic#Anoxic Interfaces.</title>
        <authorList>
            <person name="Li J."/>
            <person name="Liu P."/>
            <person name="Wang J."/>
            <person name="Roberts A.P."/>
            <person name="Pan Y."/>
        </authorList>
    </citation>
    <scope>NUCLEOTIDE SEQUENCE [LARGE SCALE GENOMIC DNA]</scope>
    <source>
        <strain evidence="4 5">MYR-1_YQ</strain>
    </source>
</reference>
<dbReference type="PROSITE" id="PS50042">
    <property type="entry name" value="CNMP_BINDING_3"/>
    <property type="match status" value="1"/>
</dbReference>
<dbReference type="RefSeq" id="WP_218252369.1">
    <property type="nucleotide sequence ID" value="NZ_JABXWD010000145.1"/>
</dbReference>
<dbReference type="InterPro" id="IPR000595">
    <property type="entry name" value="cNMP-bd_dom"/>
</dbReference>
<sequence>MKSVRIKAIEGLLNRCTYREFEPGEVIIAAGQINYLIYMILSGSVRVHVDHLEDEPLVVYERGEIVGEISVIDQRPTTASVVANTHCRMLVMDEEILLSLVSVSHAACRNLLNILAQRLRYGTSVISKSNFLKRQFEYYANIDILTGLYNRRWLSDRFSEVVNKCIDSGRPLVVIMADIDNFKAYNDTHGHIAGDRALYTVAVALLGQLRKTDFAVRYGGEEFLIILPATGIKEGCLIAERLGNAVKQTPIVLHDARQLPPLTVSIGVAELQSGQTPDELIDSADKAMYRAKNSGRDSVCT</sequence>
<dbReference type="InterPro" id="IPR050469">
    <property type="entry name" value="Diguanylate_Cyclase"/>
</dbReference>
<dbReference type="InterPro" id="IPR014710">
    <property type="entry name" value="RmlC-like_jellyroll"/>
</dbReference>
<dbReference type="Gene3D" id="2.60.120.10">
    <property type="entry name" value="Jelly Rolls"/>
    <property type="match status" value="1"/>
</dbReference>
<dbReference type="InterPro" id="IPR000160">
    <property type="entry name" value="GGDEF_dom"/>
</dbReference>
<keyword evidence="5" id="KW-1185">Reference proteome</keyword>
<dbReference type="InterPro" id="IPR029787">
    <property type="entry name" value="Nucleotide_cyclase"/>
</dbReference>
<dbReference type="InterPro" id="IPR043128">
    <property type="entry name" value="Rev_trsase/Diguanyl_cyclase"/>
</dbReference>
<dbReference type="EC" id="2.7.7.65" evidence="1"/>
<comment type="caution">
    <text evidence="4">The sequence shown here is derived from an EMBL/GenBank/DDBJ whole genome shotgun (WGS) entry which is preliminary data.</text>
</comment>
<dbReference type="SMART" id="SM00267">
    <property type="entry name" value="GGDEF"/>
    <property type="match status" value="1"/>
</dbReference>
<dbReference type="SMART" id="SM00100">
    <property type="entry name" value="cNMP"/>
    <property type="match status" value="1"/>
</dbReference>
<dbReference type="InterPro" id="IPR018490">
    <property type="entry name" value="cNMP-bd_dom_sf"/>
</dbReference>
<evidence type="ECO:0000259" key="3">
    <source>
        <dbReference type="PROSITE" id="PS50887"/>
    </source>
</evidence>
<evidence type="ECO:0000259" key="2">
    <source>
        <dbReference type="PROSITE" id="PS50042"/>
    </source>
</evidence>